<feature type="region of interest" description="Disordered" evidence="1">
    <location>
        <begin position="279"/>
        <end position="364"/>
    </location>
</feature>
<protein>
    <recommendedName>
        <fullName evidence="5">Heavy metal transporter</fullName>
    </recommendedName>
</protein>
<comment type="caution">
    <text evidence="3">The sequence shown here is derived from an EMBL/GenBank/DDBJ whole genome shotgun (WGS) entry which is preliminary data.</text>
</comment>
<keyword evidence="4" id="KW-1185">Reference proteome</keyword>
<evidence type="ECO:0008006" key="5">
    <source>
        <dbReference type="Google" id="ProtNLM"/>
    </source>
</evidence>
<gene>
    <name evidence="3" type="ORF">AT728_18090</name>
</gene>
<evidence type="ECO:0000256" key="1">
    <source>
        <dbReference type="SAM" id="MobiDB-lite"/>
    </source>
</evidence>
<proteinExistence type="predicted"/>
<feature type="transmembrane region" description="Helical" evidence="2">
    <location>
        <begin position="20"/>
        <end position="39"/>
    </location>
</feature>
<dbReference type="EMBL" id="LOCL01000039">
    <property type="protein sequence ID" value="KUF16249.1"/>
    <property type="molecule type" value="Genomic_DNA"/>
</dbReference>
<evidence type="ECO:0000256" key="2">
    <source>
        <dbReference type="SAM" id="Phobius"/>
    </source>
</evidence>
<keyword evidence="2" id="KW-0472">Membrane</keyword>
<keyword evidence="2" id="KW-0812">Transmembrane</keyword>
<accession>A0A0W7X0C1</accession>
<dbReference type="STRING" id="1765722.AT728_18090"/>
<dbReference type="Proteomes" id="UP000054804">
    <property type="component" value="Unassembled WGS sequence"/>
</dbReference>
<reference evidence="3 4" key="1">
    <citation type="submission" date="2015-12" db="EMBL/GenBank/DDBJ databases">
        <title>Draft genome sequence of Streptomyces silvensis ATCC 53525, a producer of novel hormone antagonists.</title>
        <authorList>
            <person name="Johnston C.W."/>
            <person name="Li Y."/>
            <person name="Magarvey N.A."/>
        </authorList>
    </citation>
    <scope>NUCLEOTIDE SEQUENCE [LARGE SCALE GENOMIC DNA]</scope>
    <source>
        <strain evidence="3 4">ATCC 53525</strain>
    </source>
</reference>
<organism evidence="3 4">
    <name type="scientific">Streptomyces silvensis</name>
    <dbReference type="NCBI Taxonomy" id="1765722"/>
    <lineage>
        <taxon>Bacteria</taxon>
        <taxon>Bacillati</taxon>
        <taxon>Actinomycetota</taxon>
        <taxon>Actinomycetes</taxon>
        <taxon>Kitasatosporales</taxon>
        <taxon>Streptomycetaceae</taxon>
        <taxon>Streptomyces</taxon>
    </lineage>
</organism>
<feature type="compositionally biased region" description="Low complexity" evidence="1">
    <location>
        <begin position="326"/>
        <end position="355"/>
    </location>
</feature>
<feature type="compositionally biased region" description="Gly residues" evidence="1">
    <location>
        <begin position="282"/>
        <end position="294"/>
    </location>
</feature>
<sequence>MVRVSETAAAPARRGRRLRVAAAGAVLCAVVGYVVMQYVTGEPAPRCTVVSDHGDGASYELSAEQAENAATVAAVGTRRGMPERAVTIALATALQESGLHNIRHGDRDSLGLFQQRPSQGWGSERQIMDPVHAAGLFYARLEGVPGYSRLPLTVAAQRVQRSGFPQAYAKHEPDAALLAAALTGRAPAALSCSGRPDPASADGAGPARVRAALARDFGADVAPAEGRTLRVPVTGATAAASAAPDGSTAPGGWEVAHWAVAQASALHISRVSYAGREWQAGDTGGSGDTGGTGESGDAEEFGDAGDFGDSGGGWRKTEIGAGDSGPDSASPRSRTSRTSRTSPKSLGSLGSLGSLDEVRIVTGQ</sequence>
<evidence type="ECO:0000313" key="4">
    <source>
        <dbReference type="Proteomes" id="UP000054804"/>
    </source>
</evidence>
<dbReference type="AlphaFoldDB" id="A0A0W7X0C1"/>
<keyword evidence="2" id="KW-1133">Transmembrane helix</keyword>
<name>A0A0W7X0C1_9ACTN</name>
<evidence type="ECO:0000313" key="3">
    <source>
        <dbReference type="EMBL" id="KUF16249.1"/>
    </source>
</evidence>